<dbReference type="EMBL" id="BSDR01000001">
    <property type="protein sequence ID" value="GLI32881.1"/>
    <property type="molecule type" value="Genomic_DNA"/>
</dbReference>
<evidence type="ECO:0000313" key="1">
    <source>
        <dbReference type="EMBL" id="GLI32881.1"/>
    </source>
</evidence>
<organism evidence="1 2">
    <name type="scientific">Desulforhabdus amnigena</name>
    <dbReference type="NCBI Taxonomy" id="40218"/>
    <lineage>
        <taxon>Bacteria</taxon>
        <taxon>Pseudomonadati</taxon>
        <taxon>Thermodesulfobacteriota</taxon>
        <taxon>Syntrophobacteria</taxon>
        <taxon>Syntrophobacterales</taxon>
        <taxon>Syntrophobacteraceae</taxon>
        <taxon>Desulforhabdus</taxon>
    </lineage>
</organism>
<protein>
    <submittedName>
        <fullName evidence="1">Uncharacterized protein</fullName>
    </submittedName>
</protein>
<name>A0A9W6CVZ9_9BACT</name>
<evidence type="ECO:0000313" key="2">
    <source>
        <dbReference type="Proteomes" id="UP001144372"/>
    </source>
</evidence>
<dbReference type="Proteomes" id="UP001144372">
    <property type="component" value="Unassembled WGS sequence"/>
</dbReference>
<keyword evidence="2" id="KW-1185">Reference proteome</keyword>
<accession>A0A9W6CVZ9</accession>
<dbReference type="RefSeq" id="WP_281791905.1">
    <property type="nucleotide sequence ID" value="NZ_BSDR01000001.1"/>
</dbReference>
<comment type="caution">
    <text evidence="1">The sequence shown here is derived from an EMBL/GenBank/DDBJ whole genome shotgun (WGS) entry which is preliminary data.</text>
</comment>
<sequence>MSTKIPDDILKLLDAVEEENKKRRTSLTQRVVEWNRLRSLLKFDSDQEVKLLSEEAHKFFHGKTLTDRLNALADFEFVWIGTSAKYGACKYKDIEEMAKTEKDYQALFNWKESVYTIMIENIVAELSEHCPGGEDDADWIALLLERVLNIIVEVAEEKKVSRIRGRAGKISEVEVTEPRIKMAFDDWIKEIEREG</sequence>
<reference evidence="1" key="1">
    <citation type="submission" date="2022-12" db="EMBL/GenBank/DDBJ databases">
        <title>Reference genome sequencing for broad-spectrum identification of bacterial and archaeal isolates by mass spectrometry.</title>
        <authorList>
            <person name="Sekiguchi Y."/>
            <person name="Tourlousse D.M."/>
        </authorList>
    </citation>
    <scope>NUCLEOTIDE SEQUENCE</scope>
    <source>
        <strain evidence="1">ASRB1</strain>
    </source>
</reference>
<gene>
    <name evidence="1" type="ORF">DAMNIGENAA_03140</name>
</gene>
<proteinExistence type="predicted"/>
<dbReference type="AlphaFoldDB" id="A0A9W6CVZ9"/>